<evidence type="ECO:0000256" key="1">
    <source>
        <dbReference type="ARBA" id="ARBA00023015"/>
    </source>
</evidence>
<dbReference type="PANTHER" id="PTHR43537:SF5">
    <property type="entry name" value="UXU OPERON TRANSCRIPTIONAL REGULATOR"/>
    <property type="match status" value="1"/>
</dbReference>
<dbReference type="Pfam" id="PF00392">
    <property type="entry name" value="GntR"/>
    <property type="match status" value="1"/>
</dbReference>
<dbReference type="EMBL" id="JAUSVO010000003">
    <property type="protein sequence ID" value="MDQ0438325.1"/>
    <property type="molecule type" value="Genomic_DNA"/>
</dbReference>
<dbReference type="InterPro" id="IPR036390">
    <property type="entry name" value="WH_DNA-bd_sf"/>
</dbReference>
<dbReference type="InterPro" id="IPR011711">
    <property type="entry name" value="GntR_C"/>
</dbReference>
<dbReference type="SUPFAM" id="SSF46785">
    <property type="entry name" value="Winged helix' DNA-binding domain"/>
    <property type="match status" value="1"/>
</dbReference>
<evidence type="ECO:0000259" key="4">
    <source>
        <dbReference type="PROSITE" id="PS50949"/>
    </source>
</evidence>
<organism evidence="5 6">
    <name type="scientific">Kaistia dalseonensis</name>
    <dbReference type="NCBI Taxonomy" id="410840"/>
    <lineage>
        <taxon>Bacteria</taxon>
        <taxon>Pseudomonadati</taxon>
        <taxon>Pseudomonadota</taxon>
        <taxon>Alphaproteobacteria</taxon>
        <taxon>Hyphomicrobiales</taxon>
        <taxon>Kaistiaceae</taxon>
        <taxon>Kaistia</taxon>
    </lineage>
</organism>
<evidence type="ECO:0000313" key="6">
    <source>
        <dbReference type="Proteomes" id="UP001241603"/>
    </source>
</evidence>
<keyword evidence="2 5" id="KW-0238">DNA-binding</keyword>
<protein>
    <submittedName>
        <fullName evidence="5">DNA-binding GntR family transcriptional regulator</fullName>
    </submittedName>
</protein>
<dbReference type="Pfam" id="PF07729">
    <property type="entry name" value="FCD"/>
    <property type="match status" value="1"/>
</dbReference>
<keyword evidence="6" id="KW-1185">Reference proteome</keyword>
<keyword evidence="3" id="KW-0804">Transcription</keyword>
<dbReference type="Gene3D" id="1.20.120.530">
    <property type="entry name" value="GntR ligand-binding domain-like"/>
    <property type="match status" value="1"/>
</dbReference>
<dbReference type="SMART" id="SM00895">
    <property type="entry name" value="FCD"/>
    <property type="match status" value="1"/>
</dbReference>
<dbReference type="InterPro" id="IPR000524">
    <property type="entry name" value="Tscrpt_reg_HTH_GntR"/>
</dbReference>
<keyword evidence="1" id="KW-0805">Transcription regulation</keyword>
<evidence type="ECO:0000256" key="2">
    <source>
        <dbReference type="ARBA" id="ARBA00023125"/>
    </source>
</evidence>
<dbReference type="PANTHER" id="PTHR43537">
    <property type="entry name" value="TRANSCRIPTIONAL REGULATOR, GNTR FAMILY"/>
    <property type="match status" value="1"/>
</dbReference>
<dbReference type="Proteomes" id="UP001241603">
    <property type="component" value="Unassembled WGS sequence"/>
</dbReference>
<evidence type="ECO:0000313" key="5">
    <source>
        <dbReference type="EMBL" id="MDQ0438325.1"/>
    </source>
</evidence>
<dbReference type="InterPro" id="IPR036388">
    <property type="entry name" value="WH-like_DNA-bd_sf"/>
</dbReference>
<dbReference type="GO" id="GO:0003677">
    <property type="term" value="F:DNA binding"/>
    <property type="evidence" value="ECO:0007669"/>
    <property type="project" value="UniProtKB-KW"/>
</dbReference>
<dbReference type="SMART" id="SM00345">
    <property type="entry name" value="HTH_GNTR"/>
    <property type="match status" value="1"/>
</dbReference>
<accession>A0ABU0H995</accession>
<dbReference type="Gene3D" id="1.10.10.10">
    <property type="entry name" value="Winged helix-like DNA-binding domain superfamily/Winged helix DNA-binding domain"/>
    <property type="match status" value="1"/>
</dbReference>
<evidence type="ECO:0000256" key="3">
    <source>
        <dbReference type="ARBA" id="ARBA00023163"/>
    </source>
</evidence>
<proteinExistence type="predicted"/>
<dbReference type="RefSeq" id="WP_266349217.1">
    <property type="nucleotide sequence ID" value="NZ_JAPKNG010000003.1"/>
</dbReference>
<dbReference type="InterPro" id="IPR008920">
    <property type="entry name" value="TF_FadR/GntR_C"/>
</dbReference>
<sequence length="233" mass="26227">MNGKPILNRVVLVDQVSALLTRRILDREYEPAARLNIDALARELQVSTSPIREALSRLTAIGLVASASFSGFSVAPEPSRAWYEQLRDFRILNEGWAAQCLAQRADRSVIERMRRCVDEMERGVTRDEAGASDYLSVSRLDAEFHDTLLDECGNPILAQSLRNLHPHLHHARLFRSLPHDIRPVVDEHRAILDAIETGDRHRAQLAVEAHLVNSWNRYCREATASGPRLGALV</sequence>
<reference evidence="5 6" key="1">
    <citation type="submission" date="2023-07" db="EMBL/GenBank/DDBJ databases">
        <title>Genomic Encyclopedia of Type Strains, Phase IV (KMG-IV): sequencing the most valuable type-strain genomes for metagenomic binning, comparative biology and taxonomic classification.</title>
        <authorList>
            <person name="Goeker M."/>
        </authorList>
    </citation>
    <scope>NUCLEOTIDE SEQUENCE [LARGE SCALE GENOMIC DNA]</scope>
    <source>
        <strain evidence="5 6">B6-8</strain>
    </source>
</reference>
<gene>
    <name evidence="5" type="ORF">QO014_002717</name>
</gene>
<feature type="domain" description="HTH gntR-type" evidence="4">
    <location>
        <begin position="10"/>
        <end position="77"/>
    </location>
</feature>
<dbReference type="SUPFAM" id="SSF48008">
    <property type="entry name" value="GntR ligand-binding domain-like"/>
    <property type="match status" value="1"/>
</dbReference>
<name>A0ABU0H995_9HYPH</name>
<comment type="caution">
    <text evidence="5">The sequence shown here is derived from an EMBL/GenBank/DDBJ whole genome shotgun (WGS) entry which is preliminary data.</text>
</comment>
<dbReference type="PROSITE" id="PS50949">
    <property type="entry name" value="HTH_GNTR"/>
    <property type="match status" value="1"/>
</dbReference>